<dbReference type="PANTHER" id="PTHR12356">
    <property type="entry name" value="NUCLEAR MOVEMENT PROTEIN NUDC"/>
    <property type="match status" value="1"/>
</dbReference>
<organism evidence="7">
    <name type="scientific">Blastobotrys adeninivorans</name>
    <name type="common">Yeast</name>
    <name type="synonym">Arxula adeninivorans</name>
    <dbReference type="NCBI Taxonomy" id="409370"/>
    <lineage>
        <taxon>Eukaryota</taxon>
        <taxon>Fungi</taxon>
        <taxon>Dikarya</taxon>
        <taxon>Ascomycota</taxon>
        <taxon>Saccharomycotina</taxon>
        <taxon>Dipodascomycetes</taxon>
        <taxon>Dipodascales</taxon>
        <taxon>Trichomonascaceae</taxon>
        <taxon>Blastobotrys</taxon>
    </lineage>
</organism>
<name>A0A060TAR7_BLAAD</name>
<dbReference type="GO" id="GO:0005737">
    <property type="term" value="C:cytoplasm"/>
    <property type="evidence" value="ECO:0007669"/>
    <property type="project" value="UniProtKB-SubCell"/>
</dbReference>
<protein>
    <recommendedName>
        <fullName evidence="4">Nuclear movement protein nudC</fullName>
    </recommendedName>
</protein>
<feature type="compositionally biased region" description="Basic and acidic residues" evidence="5">
    <location>
        <begin position="136"/>
        <end position="154"/>
    </location>
</feature>
<reference evidence="7" key="1">
    <citation type="submission" date="2014-02" db="EMBL/GenBank/DDBJ databases">
        <authorList>
            <person name="Genoscope - CEA"/>
        </authorList>
    </citation>
    <scope>NUCLEOTIDE SEQUENCE</scope>
    <source>
        <strain evidence="7">LS3</strain>
    </source>
</reference>
<gene>
    <name evidence="7" type="ORF">GNLVRS02_ARAD1B09152g</name>
</gene>
<evidence type="ECO:0000259" key="6">
    <source>
        <dbReference type="PROSITE" id="PS51203"/>
    </source>
</evidence>
<feature type="domain" description="CS" evidence="6">
    <location>
        <begin position="1"/>
        <end position="89"/>
    </location>
</feature>
<accession>A0A060TAR7</accession>
<sequence>MPDYNWKQTLQEVTVTIPVPEGTRAKLAKVDIGPKSIKASLITRETPFIDGELFNNVRVDDSTWTIVDQKELVITLEKVNQTEWWPHVITSDPKIDVTKIQPESSNLSDLDPETRAMVEKMMYDQRQKEQGQPTADELKKQQMFEQFKKQHPEMDFSNVEIN</sequence>
<comment type="subcellular location">
    <subcellularLocation>
        <location evidence="1">Cytoplasm</location>
    </subcellularLocation>
</comment>
<dbReference type="GO" id="GO:0051082">
    <property type="term" value="F:unfolded protein binding"/>
    <property type="evidence" value="ECO:0007669"/>
    <property type="project" value="TreeGrafter"/>
</dbReference>
<dbReference type="InterPro" id="IPR008978">
    <property type="entry name" value="HSP20-like_chaperone"/>
</dbReference>
<dbReference type="CDD" id="cd06467">
    <property type="entry name" value="p23_NUDC_like"/>
    <property type="match status" value="1"/>
</dbReference>
<evidence type="ECO:0000313" key="7">
    <source>
        <dbReference type="EMBL" id="CDP36271.1"/>
    </source>
</evidence>
<proteinExistence type="predicted"/>
<reference evidence="7" key="2">
    <citation type="submission" date="2014-06" db="EMBL/GenBank/DDBJ databases">
        <title>The complete genome of Blastobotrys (Arxula) adeninivorans LS3 - a yeast of biotechnological interest.</title>
        <authorList>
            <person name="Kunze G."/>
            <person name="Gaillardin C."/>
            <person name="Czernicka M."/>
            <person name="Durrens P."/>
            <person name="Martin T."/>
            <person name="Boer E."/>
            <person name="Gabaldon T."/>
            <person name="Cruz J."/>
            <person name="Talla E."/>
            <person name="Marck C."/>
            <person name="Goffeau A."/>
            <person name="Barbe V."/>
            <person name="Baret P."/>
            <person name="Baronian K."/>
            <person name="Beier S."/>
            <person name="Bleykasten C."/>
            <person name="Bode R."/>
            <person name="Casaregola S."/>
            <person name="Despons L."/>
            <person name="Fairhead C."/>
            <person name="Giersberg M."/>
            <person name="Gierski P."/>
            <person name="Hahnel U."/>
            <person name="Hartmann A."/>
            <person name="Jankowska D."/>
            <person name="Jubin C."/>
            <person name="Jung P."/>
            <person name="Lafontaine I."/>
            <person name="Leh-Louis V."/>
            <person name="Lemaire M."/>
            <person name="Marcet-Houben M."/>
            <person name="Mascher M."/>
            <person name="Morel G."/>
            <person name="Richard G.-F."/>
            <person name="Riechen J."/>
            <person name="Sacerdot C."/>
            <person name="Sarkar A."/>
            <person name="Savel G."/>
            <person name="Schacherer J."/>
            <person name="Sherman D."/>
            <person name="Straub M.-L."/>
            <person name="Stein N."/>
            <person name="Thierry A."/>
            <person name="Trautwein-Schult A."/>
            <person name="Westhof E."/>
            <person name="Worch S."/>
            <person name="Dujon B."/>
            <person name="Souciet J.-L."/>
            <person name="Wincker P."/>
            <person name="Scholz U."/>
            <person name="Neuveglise N."/>
        </authorList>
    </citation>
    <scope>NUCLEOTIDE SEQUENCE</scope>
    <source>
        <strain evidence="7">LS3</strain>
    </source>
</reference>
<feature type="region of interest" description="Disordered" evidence="5">
    <location>
        <begin position="124"/>
        <end position="162"/>
    </location>
</feature>
<dbReference type="PANTHER" id="PTHR12356:SF3">
    <property type="entry name" value="NUCLEAR MIGRATION PROTEIN NUDC"/>
    <property type="match status" value="1"/>
</dbReference>
<dbReference type="InterPro" id="IPR007052">
    <property type="entry name" value="CS_dom"/>
</dbReference>
<dbReference type="Gene3D" id="2.60.40.790">
    <property type="match status" value="1"/>
</dbReference>
<dbReference type="PROSITE" id="PS51203">
    <property type="entry name" value="CS"/>
    <property type="match status" value="1"/>
</dbReference>
<evidence type="ECO:0000256" key="4">
    <source>
        <dbReference type="ARBA" id="ARBA00068398"/>
    </source>
</evidence>
<evidence type="ECO:0000256" key="1">
    <source>
        <dbReference type="ARBA" id="ARBA00004496"/>
    </source>
</evidence>
<dbReference type="SUPFAM" id="SSF49764">
    <property type="entry name" value="HSP20-like chaperones"/>
    <property type="match status" value="1"/>
</dbReference>
<dbReference type="AlphaFoldDB" id="A0A060TAR7"/>
<dbReference type="PhylomeDB" id="A0A060TAR7"/>
<dbReference type="GO" id="GO:0006457">
    <property type="term" value="P:protein folding"/>
    <property type="evidence" value="ECO:0007669"/>
    <property type="project" value="TreeGrafter"/>
</dbReference>
<evidence type="ECO:0000256" key="3">
    <source>
        <dbReference type="ARBA" id="ARBA00059400"/>
    </source>
</evidence>
<evidence type="ECO:0000256" key="2">
    <source>
        <dbReference type="ARBA" id="ARBA00022490"/>
    </source>
</evidence>
<dbReference type="FunFam" id="2.60.40.790:FF:000001">
    <property type="entry name" value="Nuclear migration protein nudC"/>
    <property type="match status" value="1"/>
</dbReference>
<keyword evidence="2" id="KW-0963">Cytoplasm</keyword>
<evidence type="ECO:0000256" key="5">
    <source>
        <dbReference type="SAM" id="MobiDB-lite"/>
    </source>
</evidence>
<dbReference type="EMBL" id="HG937692">
    <property type="protein sequence ID" value="CDP36271.1"/>
    <property type="molecule type" value="Genomic_DNA"/>
</dbReference>
<dbReference type="Pfam" id="PF04969">
    <property type="entry name" value="CS"/>
    <property type="match status" value="1"/>
</dbReference>
<dbReference type="InterPro" id="IPR037898">
    <property type="entry name" value="NudC_fam"/>
</dbReference>
<comment type="function">
    <text evidence="3">Required for nuclear movement. May interact between microtubules and nuclei and/or may be involved in the generation of force used to move nuclei during interphase.</text>
</comment>